<accession>A0A6L2NXT0</accession>
<evidence type="ECO:0000313" key="3">
    <source>
        <dbReference type="EMBL" id="GEU89832.1"/>
    </source>
</evidence>
<sequence>MTDYSLWEVILNGDSPVPTRLVEGVAQPVAQTTVKQKLARKNELKAPIEKHFGGNTKTKKVQKTLLKQQFENFSGSNSESLDQIHDRLQKLVIQLKIHGVSLSQEDVNLKFLCSLPSEWKTHTLIWRNKTDLEDKSLDDLFNSLKIYESEVKHSSSQGLESQNLAFEDVNLKFLHSLPSECKTHTLIWRNRTDLEDKSLDDLFNSLKIYESEVKHSSSQGSDSQNLAFVSTTQADSTNDSVSAAVSVSAVGAKLSASTLPNIDADDLEEIDLKWQMAMLTIRARKFLQKTGRNLGVNGPTSMGFDMTKVECYNCHRKVHFARKCRSPKDSRRTAVAEPQRRSVPVETSTSNALVSQYDGLESVEARLLVYKQNESTLEENIKLLNIEVQLRDNALATLRQKLETTEQERDDLNMKLEKFQTSSKRLTDLLASHTSDKAWLGYNSKVFTQAMFDCDNYYSSESDNDSWSPSNLYYRFVPSGGYHAVPPPMTGTFMPPKPDLVFHTPPSDENEHLAFNVQLSPTNFAQSPELVKSPRHSGLISPPPMSVAPPGNPQQALKDKGVIDSGCSRHMAGNMSYLSDFKELNEGYVAFGGNPKGGKITGKETSPIILIFKVPVLPSGGFAGGR</sequence>
<dbReference type="Pfam" id="PF14223">
    <property type="entry name" value="Retrotran_gag_2"/>
    <property type="match status" value="1"/>
</dbReference>
<evidence type="ECO:0000256" key="1">
    <source>
        <dbReference type="SAM" id="Coils"/>
    </source>
</evidence>
<feature type="compositionally biased region" description="Basic and acidic residues" evidence="2">
    <location>
        <begin position="327"/>
        <end position="340"/>
    </location>
</feature>
<proteinExistence type="predicted"/>
<keyword evidence="1" id="KW-0175">Coiled coil</keyword>
<evidence type="ECO:0008006" key="4">
    <source>
        <dbReference type="Google" id="ProtNLM"/>
    </source>
</evidence>
<dbReference type="GO" id="GO:0008270">
    <property type="term" value="F:zinc ion binding"/>
    <property type="evidence" value="ECO:0007669"/>
    <property type="project" value="InterPro"/>
</dbReference>
<dbReference type="InterPro" id="IPR036875">
    <property type="entry name" value="Znf_CCHC_sf"/>
</dbReference>
<name>A0A6L2NXT0_TANCI</name>
<feature type="region of interest" description="Disordered" evidence="2">
    <location>
        <begin position="327"/>
        <end position="347"/>
    </location>
</feature>
<comment type="caution">
    <text evidence="3">The sequence shown here is derived from an EMBL/GenBank/DDBJ whole genome shotgun (WGS) entry which is preliminary data.</text>
</comment>
<feature type="coiled-coil region" evidence="1">
    <location>
        <begin position="360"/>
        <end position="422"/>
    </location>
</feature>
<gene>
    <name evidence="3" type="ORF">Tci_061810</name>
</gene>
<evidence type="ECO:0000256" key="2">
    <source>
        <dbReference type="SAM" id="MobiDB-lite"/>
    </source>
</evidence>
<reference evidence="3" key="1">
    <citation type="journal article" date="2019" name="Sci. Rep.">
        <title>Draft genome of Tanacetum cinerariifolium, the natural source of mosquito coil.</title>
        <authorList>
            <person name="Yamashiro T."/>
            <person name="Shiraishi A."/>
            <person name="Satake H."/>
            <person name="Nakayama K."/>
        </authorList>
    </citation>
    <scope>NUCLEOTIDE SEQUENCE</scope>
</reference>
<protein>
    <recommendedName>
        <fullName evidence="4">CCHC-type domain-containing protein</fullName>
    </recommendedName>
</protein>
<organism evidence="3">
    <name type="scientific">Tanacetum cinerariifolium</name>
    <name type="common">Dalmatian daisy</name>
    <name type="synonym">Chrysanthemum cinerariifolium</name>
    <dbReference type="NCBI Taxonomy" id="118510"/>
    <lineage>
        <taxon>Eukaryota</taxon>
        <taxon>Viridiplantae</taxon>
        <taxon>Streptophyta</taxon>
        <taxon>Embryophyta</taxon>
        <taxon>Tracheophyta</taxon>
        <taxon>Spermatophyta</taxon>
        <taxon>Magnoliopsida</taxon>
        <taxon>eudicotyledons</taxon>
        <taxon>Gunneridae</taxon>
        <taxon>Pentapetalae</taxon>
        <taxon>asterids</taxon>
        <taxon>campanulids</taxon>
        <taxon>Asterales</taxon>
        <taxon>Asteraceae</taxon>
        <taxon>Asteroideae</taxon>
        <taxon>Anthemideae</taxon>
        <taxon>Anthemidinae</taxon>
        <taxon>Tanacetum</taxon>
    </lineage>
</organism>
<dbReference type="EMBL" id="BKCJ010010047">
    <property type="protein sequence ID" value="GEU89832.1"/>
    <property type="molecule type" value="Genomic_DNA"/>
</dbReference>
<dbReference type="AlphaFoldDB" id="A0A6L2NXT0"/>
<dbReference type="GO" id="GO:0003676">
    <property type="term" value="F:nucleic acid binding"/>
    <property type="evidence" value="ECO:0007669"/>
    <property type="project" value="InterPro"/>
</dbReference>
<dbReference type="SUPFAM" id="SSF57756">
    <property type="entry name" value="Retrovirus zinc finger-like domains"/>
    <property type="match status" value="1"/>
</dbReference>